<protein>
    <recommendedName>
        <fullName evidence="2">Gfo/Idh/MocA-like oxidoreductase C-terminal domain-containing protein</fullName>
    </recommendedName>
</protein>
<accession>A0A645G616</accession>
<dbReference type="AlphaFoldDB" id="A0A645G616"/>
<sequence>MDAVREGTPLIAPGADGLHSVELANTILYSSLIGETVQLPLDGRAYESKLNQLIAGSRVKQKVVQISGEDFTRSFKR</sequence>
<organism evidence="1">
    <name type="scientific">bioreactor metagenome</name>
    <dbReference type="NCBI Taxonomy" id="1076179"/>
    <lineage>
        <taxon>unclassified sequences</taxon>
        <taxon>metagenomes</taxon>
        <taxon>ecological metagenomes</taxon>
    </lineage>
</organism>
<dbReference type="EMBL" id="VSSQ01069351">
    <property type="protein sequence ID" value="MPN21380.1"/>
    <property type="molecule type" value="Genomic_DNA"/>
</dbReference>
<gene>
    <name evidence="1" type="ORF">SDC9_168759</name>
</gene>
<reference evidence="1" key="1">
    <citation type="submission" date="2019-08" db="EMBL/GenBank/DDBJ databases">
        <authorList>
            <person name="Kucharzyk K."/>
            <person name="Murdoch R.W."/>
            <person name="Higgins S."/>
            <person name="Loffler F."/>
        </authorList>
    </citation>
    <scope>NUCLEOTIDE SEQUENCE</scope>
</reference>
<comment type="caution">
    <text evidence="1">The sequence shown here is derived from an EMBL/GenBank/DDBJ whole genome shotgun (WGS) entry which is preliminary data.</text>
</comment>
<name>A0A645G616_9ZZZZ</name>
<proteinExistence type="predicted"/>
<evidence type="ECO:0000313" key="1">
    <source>
        <dbReference type="EMBL" id="MPN21380.1"/>
    </source>
</evidence>
<evidence type="ECO:0008006" key="2">
    <source>
        <dbReference type="Google" id="ProtNLM"/>
    </source>
</evidence>